<organism evidence="6 7">
    <name type="scientific">Rhynchospora pubera</name>
    <dbReference type="NCBI Taxonomy" id="906938"/>
    <lineage>
        <taxon>Eukaryota</taxon>
        <taxon>Viridiplantae</taxon>
        <taxon>Streptophyta</taxon>
        <taxon>Embryophyta</taxon>
        <taxon>Tracheophyta</taxon>
        <taxon>Spermatophyta</taxon>
        <taxon>Magnoliopsida</taxon>
        <taxon>Liliopsida</taxon>
        <taxon>Poales</taxon>
        <taxon>Cyperaceae</taxon>
        <taxon>Cyperoideae</taxon>
        <taxon>Rhynchosporeae</taxon>
        <taxon>Rhynchospora</taxon>
    </lineage>
</organism>
<dbReference type="PROSITE" id="PS50821">
    <property type="entry name" value="PAZ"/>
    <property type="match status" value="1"/>
</dbReference>
<feature type="region of interest" description="Disordered" evidence="3">
    <location>
        <begin position="152"/>
        <end position="174"/>
    </location>
</feature>
<dbReference type="InterPro" id="IPR012337">
    <property type="entry name" value="RNaseH-like_sf"/>
</dbReference>
<evidence type="ECO:0000313" key="7">
    <source>
        <dbReference type="Proteomes" id="UP001140206"/>
    </source>
</evidence>
<comment type="similarity">
    <text evidence="1">Belongs to the argonaute family. Ago subfamily.</text>
</comment>
<evidence type="ECO:0000256" key="2">
    <source>
        <dbReference type="ARBA" id="ARBA00023158"/>
    </source>
</evidence>
<dbReference type="Pfam" id="PF08699">
    <property type="entry name" value="ArgoL1"/>
    <property type="match status" value="1"/>
</dbReference>
<evidence type="ECO:0000259" key="5">
    <source>
        <dbReference type="PROSITE" id="PS50822"/>
    </source>
</evidence>
<dbReference type="AlphaFoldDB" id="A0AAV8F8A2"/>
<dbReference type="GO" id="GO:0003723">
    <property type="term" value="F:RNA binding"/>
    <property type="evidence" value="ECO:0007669"/>
    <property type="project" value="InterPro"/>
</dbReference>
<dbReference type="CDD" id="cd04657">
    <property type="entry name" value="Piwi_ago-like"/>
    <property type="match status" value="1"/>
</dbReference>
<dbReference type="GO" id="GO:0031047">
    <property type="term" value="P:regulatory ncRNA-mediated gene silencing"/>
    <property type="evidence" value="ECO:0007669"/>
    <property type="project" value="UniProtKB-KW"/>
</dbReference>
<comment type="caution">
    <text evidence="6">The sequence shown here is derived from an EMBL/GenBank/DDBJ whole genome shotgun (WGS) entry which is preliminary data.</text>
</comment>
<dbReference type="Pfam" id="PF02170">
    <property type="entry name" value="PAZ"/>
    <property type="match status" value="1"/>
</dbReference>
<dbReference type="InterPro" id="IPR014811">
    <property type="entry name" value="ArgoL1"/>
</dbReference>
<dbReference type="InterPro" id="IPR045246">
    <property type="entry name" value="Piwi_ago-like"/>
</dbReference>
<dbReference type="InterPro" id="IPR032474">
    <property type="entry name" value="Argonaute_N"/>
</dbReference>
<feature type="domain" description="Piwi" evidence="5">
    <location>
        <begin position="564"/>
        <end position="875"/>
    </location>
</feature>
<dbReference type="InterPro" id="IPR036085">
    <property type="entry name" value="PAZ_dom_sf"/>
</dbReference>
<dbReference type="SUPFAM" id="SSF53098">
    <property type="entry name" value="Ribonuclease H-like"/>
    <property type="match status" value="1"/>
</dbReference>
<dbReference type="FunFam" id="3.30.420.10:FF:000091">
    <property type="entry name" value="Protein argonaute 3"/>
    <property type="match status" value="1"/>
</dbReference>
<dbReference type="SMART" id="SM00950">
    <property type="entry name" value="Piwi"/>
    <property type="match status" value="1"/>
</dbReference>
<dbReference type="Gene3D" id="2.170.260.10">
    <property type="entry name" value="paz domain"/>
    <property type="match status" value="1"/>
</dbReference>
<evidence type="ECO:0000256" key="3">
    <source>
        <dbReference type="SAM" id="MobiDB-lite"/>
    </source>
</evidence>
<dbReference type="Gene3D" id="3.30.420.10">
    <property type="entry name" value="Ribonuclease H-like superfamily/Ribonuclease H"/>
    <property type="match status" value="1"/>
</dbReference>
<sequence>MDHGEDLSLSPSILSDVEPVQAISDEGAPSRSQPLKGHGQTNKHEIILATRPGSGERGDAITLLCNHFAVKFSGTDEYFYQYSLLVKDEDDSPIVGKEILQEVIDKMKQIYHSELGDKDFAYDGERALFTLGHLPQNEFAFDVQLDNFLSGRMGSPGGSPGGDNPEGSDRKRLRKSYSRTKCKVELKFATKIPLSAITQAMKGHDSENTQGVFQVLDIILRQHSAAQGCLLVHQSFFHNNPSNFIDLGGGVMGCHGFHSSFCITQSGVSLNMDVSTTMIVKPGPVLDFLVANQNINDPNQIDWQKAKIVLKNLKIRVLPSYQEHKIVGLSELPCRDQTFMQKQRIEDGKVMAEREVTISQYYKEKNDDLQYDNFPCITVGKPRNPTFFPPELCYLVSLQCYTKALNSLQRASFVEKSVQKLQERMDILYDALKQSNYDSEPMLHACGISVSPTFTKVFGRILQAPKLKTGNDEFFPHDGCWNFKDKRLIRPCHVNKWAVFNFSAHCDVRKLVRDLIRCGDMMGVKIDVPYDIFEEERNMRGTAPNVRVNEMFKHLKTLPSVPRFLLCLLSERKNSDIYGPWKRKCLVDFGIVTQCLTPSRVNDQYLTNLLLKINAKLGGMNSLLQVEDSSSIPVVSEIPTIILGMVVSPGSPGQLDRPSIAAVVSSMQWPLISKYRASVHAQSPRLEMIDSLFKPKVTDYGPKDEGIIRELLVDFYSSSGKRKPDHVIIFRDGVNESQFNQVLNVELDQIMAACKFLDDNWNPKFTIIVAQTNHRTRFFFPNDSNNVPPGTVIDKNVCHPRNYDFYLCSHKDATGTSMPTRYHVLLDQIGFTPDDLQELVHLLSYVYQRSTTATSVVAPICYAQLAASQVGQFMKFDDYQSDTSSSQRGQSSEGCAPVRELPPLHERVRSSMFFC</sequence>
<name>A0AAV8F8A2_9POAL</name>
<dbReference type="SMART" id="SM01163">
    <property type="entry name" value="DUF1785"/>
    <property type="match status" value="1"/>
</dbReference>
<dbReference type="PROSITE" id="PS50822">
    <property type="entry name" value="PIWI"/>
    <property type="match status" value="1"/>
</dbReference>
<reference evidence="6" key="1">
    <citation type="submission" date="2022-08" db="EMBL/GenBank/DDBJ databases">
        <authorList>
            <person name="Marques A."/>
        </authorList>
    </citation>
    <scope>NUCLEOTIDE SEQUENCE</scope>
    <source>
        <strain evidence="6">RhyPub2mFocal</strain>
        <tissue evidence="6">Leaves</tissue>
    </source>
</reference>
<evidence type="ECO:0000256" key="1">
    <source>
        <dbReference type="ARBA" id="ARBA00008201"/>
    </source>
</evidence>
<dbReference type="InterPro" id="IPR032472">
    <property type="entry name" value="ArgoL2"/>
</dbReference>
<dbReference type="SUPFAM" id="SSF101690">
    <property type="entry name" value="PAZ domain"/>
    <property type="match status" value="1"/>
</dbReference>
<protein>
    <submittedName>
        <fullName evidence="6">Argonaute family protein</fullName>
    </submittedName>
</protein>
<evidence type="ECO:0000313" key="6">
    <source>
        <dbReference type="EMBL" id="KAJ4787291.1"/>
    </source>
</evidence>
<dbReference type="Proteomes" id="UP001140206">
    <property type="component" value="Chromosome 2"/>
</dbReference>
<dbReference type="PANTHER" id="PTHR22891">
    <property type="entry name" value="EUKARYOTIC TRANSLATION INITIATION FACTOR 2C"/>
    <property type="match status" value="1"/>
</dbReference>
<keyword evidence="2" id="KW-0943">RNA-mediated gene silencing</keyword>
<dbReference type="Pfam" id="PF02171">
    <property type="entry name" value="Piwi"/>
    <property type="match status" value="1"/>
</dbReference>
<feature type="region of interest" description="Disordered" evidence="3">
    <location>
        <begin position="881"/>
        <end position="900"/>
    </location>
</feature>
<dbReference type="InterPro" id="IPR003100">
    <property type="entry name" value="PAZ_dom"/>
</dbReference>
<dbReference type="Gene3D" id="3.40.50.2300">
    <property type="match status" value="1"/>
</dbReference>
<dbReference type="Pfam" id="PF16488">
    <property type="entry name" value="ArgoL2"/>
    <property type="match status" value="1"/>
</dbReference>
<dbReference type="InterPro" id="IPR036397">
    <property type="entry name" value="RNaseH_sf"/>
</dbReference>
<dbReference type="Pfam" id="PF16486">
    <property type="entry name" value="ArgoN"/>
    <property type="match status" value="1"/>
</dbReference>
<proteinExistence type="inferred from homology"/>
<dbReference type="InterPro" id="IPR003165">
    <property type="entry name" value="Piwi"/>
</dbReference>
<keyword evidence="7" id="KW-1185">Reference proteome</keyword>
<accession>A0AAV8F8A2</accession>
<feature type="compositionally biased region" description="Low complexity" evidence="3">
    <location>
        <begin position="881"/>
        <end position="892"/>
    </location>
</feature>
<dbReference type="EMBL" id="JAMFTS010000002">
    <property type="protein sequence ID" value="KAJ4787291.1"/>
    <property type="molecule type" value="Genomic_DNA"/>
</dbReference>
<evidence type="ECO:0000259" key="4">
    <source>
        <dbReference type="PROSITE" id="PS50821"/>
    </source>
</evidence>
<gene>
    <name evidence="6" type="ORF">LUZ62_038537</name>
</gene>
<feature type="domain" description="PAZ" evidence="4">
    <location>
        <begin position="284"/>
        <end position="397"/>
    </location>
</feature>
<dbReference type="CDD" id="cd02846">
    <property type="entry name" value="PAZ_argonaute_like"/>
    <property type="match status" value="1"/>
</dbReference>